<proteinExistence type="predicted"/>
<comment type="caution">
    <text evidence="1">The sequence shown here is derived from an EMBL/GenBank/DDBJ whole genome shotgun (WGS) entry which is preliminary data.</text>
</comment>
<feature type="non-terminal residue" evidence="1">
    <location>
        <position position="57"/>
    </location>
</feature>
<name>A0A0F9A887_9ZZZZ</name>
<protein>
    <submittedName>
        <fullName evidence="1">Uncharacterized protein</fullName>
    </submittedName>
</protein>
<organism evidence="1">
    <name type="scientific">marine sediment metagenome</name>
    <dbReference type="NCBI Taxonomy" id="412755"/>
    <lineage>
        <taxon>unclassified sequences</taxon>
        <taxon>metagenomes</taxon>
        <taxon>ecological metagenomes</taxon>
    </lineage>
</organism>
<dbReference type="AlphaFoldDB" id="A0A0F9A887"/>
<gene>
    <name evidence="1" type="ORF">LCGC14_2602950</name>
</gene>
<reference evidence="1" key="1">
    <citation type="journal article" date="2015" name="Nature">
        <title>Complex archaea that bridge the gap between prokaryotes and eukaryotes.</title>
        <authorList>
            <person name="Spang A."/>
            <person name="Saw J.H."/>
            <person name="Jorgensen S.L."/>
            <person name="Zaremba-Niedzwiedzka K."/>
            <person name="Martijn J."/>
            <person name="Lind A.E."/>
            <person name="van Eijk R."/>
            <person name="Schleper C."/>
            <person name="Guy L."/>
            <person name="Ettema T.J."/>
        </authorList>
    </citation>
    <scope>NUCLEOTIDE SEQUENCE</scope>
</reference>
<dbReference type="EMBL" id="LAZR01043989">
    <property type="protein sequence ID" value="KKL05744.1"/>
    <property type="molecule type" value="Genomic_DNA"/>
</dbReference>
<accession>A0A0F9A887</accession>
<evidence type="ECO:0000313" key="1">
    <source>
        <dbReference type="EMBL" id="KKL05744.1"/>
    </source>
</evidence>
<sequence>MSEKTNDKLKGPIKERATDGRISCEAAWQIAGELGLPKQEFRKAADGLGKMIFGCQL</sequence>